<reference evidence="1 2" key="2">
    <citation type="journal article" date="2022" name="Mol. Ecol. Resour.">
        <title>The genomes of chicory, endive, great burdock and yacon provide insights into Asteraceae paleo-polyploidization history and plant inulin production.</title>
        <authorList>
            <person name="Fan W."/>
            <person name="Wang S."/>
            <person name="Wang H."/>
            <person name="Wang A."/>
            <person name="Jiang F."/>
            <person name="Liu H."/>
            <person name="Zhao H."/>
            <person name="Xu D."/>
            <person name="Zhang Y."/>
        </authorList>
    </citation>
    <scope>NUCLEOTIDE SEQUENCE [LARGE SCALE GENOMIC DNA]</scope>
    <source>
        <strain evidence="2">cv. Niubang</strain>
    </source>
</reference>
<reference evidence="2" key="1">
    <citation type="journal article" date="2022" name="Mol. Ecol. Resour.">
        <title>The genomes of chicory, endive, great burdock and yacon provide insights into Asteraceae palaeo-polyploidization history and plant inulin production.</title>
        <authorList>
            <person name="Fan W."/>
            <person name="Wang S."/>
            <person name="Wang H."/>
            <person name="Wang A."/>
            <person name="Jiang F."/>
            <person name="Liu H."/>
            <person name="Zhao H."/>
            <person name="Xu D."/>
            <person name="Zhang Y."/>
        </authorList>
    </citation>
    <scope>NUCLEOTIDE SEQUENCE [LARGE SCALE GENOMIC DNA]</scope>
    <source>
        <strain evidence="2">cv. Niubang</strain>
    </source>
</reference>
<accession>A0ACB8ZVP4</accession>
<protein>
    <submittedName>
        <fullName evidence="1">Uncharacterized protein</fullName>
    </submittedName>
</protein>
<name>A0ACB8ZVP4_ARCLA</name>
<dbReference type="EMBL" id="CM042055">
    <property type="protein sequence ID" value="KAI3701396.1"/>
    <property type="molecule type" value="Genomic_DNA"/>
</dbReference>
<evidence type="ECO:0000313" key="2">
    <source>
        <dbReference type="Proteomes" id="UP001055879"/>
    </source>
</evidence>
<sequence>MADLEDLSDNDNENLDEDNGDAEHMEEDINRDLADIEVLNYDVLDSVSILIGSTTSLAGGAGTGLLLFLALYLSLNAFHKRKNS</sequence>
<organism evidence="1 2">
    <name type="scientific">Arctium lappa</name>
    <name type="common">Greater burdock</name>
    <name type="synonym">Lappa major</name>
    <dbReference type="NCBI Taxonomy" id="4217"/>
    <lineage>
        <taxon>Eukaryota</taxon>
        <taxon>Viridiplantae</taxon>
        <taxon>Streptophyta</taxon>
        <taxon>Embryophyta</taxon>
        <taxon>Tracheophyta</taxon>
        <taxon>Spermatophyta</taxon>
        <taxon>Magnoliopsida</taxon>
        <taxon>eudicotyledons</taxon>
        <taxon>Gunneridae</taxon>
        <taxon>Pentapetalae</taxon>
        <taxon>asterids</taxon>
        <taxon>campanulids</taxon>
        <taxon>Asterales</taxon>
        <taxon>Asteraceae</taxon>
        <taxon>Carduoideae</taxon>
        <taxon>Cardueae</taxon>
        <taxon>Arctiinae</taxon>
        <taxon>Arctium</taxon>
    </lineage>
</organism>
<dbReference type="Proteomes" id="UP001055879">
    <property type="component" value="Linkage Group LG09"/>
</dbReference>
<comment type="caution">
    <text evidence="1">The sequence shown here is derived from an EMBL/GenBank/DDBJ whole genome shotgun (WGS) entry which is preliminary data.</text>
</comment>
<evidence type="ECO:0000313" key="1">
    <source>
        <dbReference type="EMBL" id="KAI3701396.1"/>
    </source>
</evidence>
<keyword evidence="2" id="KW-1185">Reference proteome</keyword>
<proteinExistence type="predicted"/>
<gene>
    <name evidence="1" type="ORF">L6452_26432</name>
</gene>